<feature type="compositionally biased region" description="Basic and acidic residues" evidence="1">
    <location>
        <begin position="132"/>
        <end position="152"/>
    </location>
</feature>
<feature type="region of interest" description="Disordered" evidence="1">
    <location>
        <begin position="131"/>
        <end position="152"/>
    </location>
</feature>
<proteinExistence type="predicted"/>
<dbReference type="Proteomes" id="UP000580250">
    <property type="component" value="Unassembled WGS sequence"/>
</dbReference>
<reference evidence="3 4" key="1">
    <citation type="submission" date="2020-08" db="EMBL/GenBank/DDBJ databases">
        <authorList>
            <person name="Koutsovoulos G."/>
            <person name="Danchin GJ E."/>
        </authorList>
    </citation>
    <scope>NUCLEOTIDE SEQUENCE [LARGE SCALE GENOMIC DNA]</scope>
</reference>
<evidence type="ECO:0000313" key="3">
    <source>
        <dbReference type="EMBL" id="CAD2185409.1"/>
    </source>
</evidence>
<feature type="compositionally biased region" description="Basic and acidic residues" evidence="1">
    <location>
        <begin position="25"/>
        <end position="41"/>
    </location>
</feature>
<dbReference type="AlphaFoldDB" id="A0A6V7WEJ4"/>
<feature type="compositionally biased region" description="Basic and acidic residues" evidence="1">
    <location>
        <begin position="65"/>
        <end position="77"/>
    </location>
</feature>
<evidence type="ECO:0000313" key="4">
    <source>
        <dbReference type="Proteomes" id="UP000580250"/>
    </source>
</evidence>
<comment type="caution">
    <text evidence="3">The sequence shown here is derived from an EMBL/GenBank/DDBJ whole genome shotgun (WGS) entry which is preliminary data.</text>
</comment>
<name>A0A6V7WEJ4_MELEN</name>
<dbReference type="EMBL" id="CAJEWN010000544">
    <property type="protein sequence ID" value="CAD2185409.1"/>
    <property type="molecule type" value="Genomic_DNA"/>
</dbReference>
<keyword evidence="2" id="KW-0732">Signal</keyword>
<gene>
    <name evidence="3" type="ORF">MENT_LOCUS37831</name>
</gene>
<feature type="signal peptide" evidence="2">
    <location>
        <begin position="1"/>
        <end position="22"/>
    </location>
</feature>
<organism evidence="3 4">
    <name type="scientific">Meloidogyne enterolobii</name>
    <name type="common">Root-knot nematode worm</name>
    <name type="synonym">Meloidogyne mayaguensis</name>
    <dbReference type="NCBI Taxonomy" id="390850"/>
    <lineage>
        <taxon>Eukaryota</taxon>
        <taxon>Metazoa</taxon>
        <taxon>Ecdysozoa</taxon>
        <taxon>Nematoda</taxon>
        <taxon>Chromadorea</taxon>
        <taxon>Rhabditida</taxon>
        <taxon>Tylenchina</taxon>
        <taxon>Tylenchomorpha</taxon>
        <taxon>Tylenchoidea</taxon>
        <taxon>Meloidogynidae</taxon>
        <taxon>Meloidogyninae</taxon>
        <taxon>Meloidogyne</taxon>
    </lineage>
</organism>
<sequence>MRSSTLFLLAVVLLAVIVQLHADPKTGQKAATTEKEGEGKPTAKVSSDQNKGKPKGQASNKIAHAAKEGAQHVKDAVSKLSHGNKPEVIGDDKLKTEIKTVLDGMIKHPEKIKQGNKAKLVKAVTCQVCKKINQDKNPKPKDQKLSKTKREN</sequence>
<evidence type="ECO:0000256" key="2">
    <source>
        <dbReference type="SAM" id="SignalP"/>
    </source>
</evidence>
<accession>A0A6V7WEJ4</accession>
<evidence type="ECO:0000256" key="1">
    <source>
        <dbReference type="SAM" id="MobiDB-lite"/>
    </source>
</evidence>
<protein>
    <submittedName>
        <fullName evidence="3">Uncharacterized protein</fullName>
    </submittedName>
</protein>
<feature type="chain" id="PRO_5027994826" evidence="2">
    <location>
        <begin position="23"/>
        <end position="152"/>
    </location>
</feature>
<feature type="region of interest" description="Disordered" evidence="1">
    <location>
        <begin position="25"/>
        <end position="91"/>
    </location>
</feature>